<feature type="modified residue" description="N6-(pyridoxal phosphate)lysine" evidence="9">
    <location>
        <position position="614"/>
    </location>
</feature>
<dbReference type="Pfam" id="PF00343">
    <property type="entry name" value="Phosphorylase"/>
    <property type="match status" value="1"/>
</dbReference>
<keyword evidence="4" id="KW-0321">Glycogen metabolism</keyword>
<protein>
    <recommendedName>
        <fullName evidence="10">Alpha-1,4 glucan phosphorylase</fullName>
        <ecNumber evidence="10">2.4.1.1</ecNumber>
    </recommendedName>
</protein>
<proteinExistence type="inferred from homology"/>
<dbReference type="PIRSF" id="PIRSF000460">
    <property type="entry name" value="Pprylas_GlgP"/>
    <property type="match status" value="1"/>
</dbReference>
<keyword evidence="8 10" id="KW-0119">Carbohydrate metabolism</keyword>
<dbReference type="GO" id="GO:0008184">
    <property type="term" value="F:glycogen phosphorylase activity"/>
    <property type="evidence" value="ECO:0007669"/>
    <property type="project" value="InterPro"/>
</dbReference>
<evidence type="ECO:0000256" key="2">
    <source>
        <dbReference type="ARBA" id="ARBA00006047"/>
    </source>
</evidence>
<dbReference type="GO" id="GO:0005737">
    <property type="term" value="C:cytoplasm"/>
    <property type="evidence" value="ECO:0007669"/>
    <property type="project" value="TreeGrafter"/>
</dbReference>
<evidence type="ECO:0000256" key="4">
    <source>
        <dbReference type="ARBA" id="ARBA00022600"/>
    </source>
</evidence>
<dbReference type="EC" id="2.4.1.1" evidence="10"/>
<keyword evidence="5 10" id="KW-0328">Glycosyltransferase</keyword>
<dbReference type="PANTHER" id="PTHR11468:SF3">
    <property type="entry name" value="GLYCOGEN PHOSPHORYLASE, LIVER FORM"/>
    <property type="match status" value="1"/>
</dbReference>
<evidence type="ECO:0000256" key="6">
    <source>
        <dbReference type="ARBA" id="ARBA00022679"/>
    </source>
</evidence>
<dbReference type="Gene3D" id="3.40.50.2000">
    <property type="entry name" value="Glycogen Phosphorylase B"/>
    <property type="match status" value="2"/>
</dbReference>
<sequence length="760" mass="86562">MELAKEIALLLKASCGKEVKEASVRQLYDATAKAILLHVEEDWQKTKNADQKRCGYLSAEFLIGRLIYANLLNLNLMQQVKEALASFDVDINVFEEIEDAALGNGGLGRLAACFLESAATSGLPLDGYGLRYRFGLFKQTFVNGFQNEEADDWLKWGDPFSRRVLEDAQIVHFADMDVRAVPYDMPVIGYDSKTVNTLRLWQSEPIESFDFALFDQMEGQLTALNNYKATEITAVLYPNDNTQKGKTLRLRQEYFMVSASIQDVMKKFRQKGLPWDTFPDYFIFQLNDTHPTLAIPELMRLLKQEGLSFEEAFEICHRSFNFTNHTILAEALEKWPVAQLKELIPDVYEQIEQLQHHLEQNEFSVAIIKDNLVHMADLAIAVCRHVNGVAQIHTNILKEETFKDWYAICPEKFVNVTNGVTPRRWLALNNPLLALEITNRIGNGWINDLSQLHLMKPYVDDPVFLKRFRQIRLENKKRLQETILKQEGIFLPTEFLYDIQIKRLHEYKRQLLNALGILYLYNEIKSGNLPDFKPTAFIFGAKSAPGYYMAKAIIKLINTIAHKVNGDPLVGDKLRVVFVSNYNVSYAEKLVCAADLSEQISMAGMEASGTGNMKFMINGTPTIGTLDGANVEITEEAGIENNYIFGLTVEEVEQVKQHYVPSAVLDEQPKLKKVVESLIDGTLSDDGSGMFQAIYQHLLQTDYYLVLADFKSYIETKLKANAEYDTSMYYRKCVANMQASGKFSSDRSVLDYNALVWHLK</sequence>
<evidence type="ECO:0000256" key="8">
    <source>
        <dbReference type="ARBA" id="ARBA00023277"/>
    </source>
</evidence>
<comment type="caution">
    <text evidence="11">The sequence shown here is derived from an EMBL/GenBank/DDBJ whole genome shotgun (WGS) entry which is preliminary data.</text>
</comment>
<evidence type="ECO:0000256" key="10">
    <source>
        <dbReference type="RuleBase" id="RU000587"/>
    </source>
</evidence>
<evidence type="ECO:0000256" key="9">
    <source>
        <dbReference type="PIRSR" id="PIRSR000460-1"/>
    </source>
</evidence>
<comment type="function">
    <text evidence="10">Allosteric enzyme that catalyzes the rate-limiting step in glycogen catabolism, the phosphorolytic cleavage of glycogen to produce glucose-1-phosphate, and plays a central role in maintaining cellular and organismal glucose homeostasis.</text>
</comment>
<evidence type="ECO:0000256" key="3">
    <source>
        <dbReference type="ARBA" id="ARBA00022553"/>
    </source>
</evidence>
<comment type="cofactor">
    <cofactor evidence="1 10">
        <name>pyridoxal 5'-phosphate</name>
        <dbReference type="ChEBI" id="CHEBI:597326"/>
    </cofactor>
</comment>
<dbReference type="Proteomes" id="UP000886758">
    <property type="component" value="Unassembled WGS sequence"/>
</dbReference>
<dbReference type="PANTHER" id="PTHR11468">
    <property type="entry name" value="GLYCOGEN PHOSPHORYLASE"/>
    <property type="match status" value="1"/>
</dbReference>
<keyword evidence="6 10" id="KW-0808">Transferase</keyword>
<dbReference type="FunFam" id="3.40.50.2000:FF:000005">
    <property type="entry name" value="Alpha-1,4 glucan phosphorylase"/>
    <property type="match status" value="1"/>
</dbReference>
<evidence type="ECO:0000256" key="7">
    <source>
        <dbReference type="ARBA" id="ARBA00022898"/>
    </source>
</evidence>
<keyword evidence="7 9" id="KW-0663">Pyridoxal phosphate</keyword>
<dbReference type="GO" id="GO:0005980">
    <property type="term" value="P:glycogen catabolic process"/>
    <property type="evidence" value="ECO:0007669"/>
    <property type="project" value="TreeGrafter"/>
</dbReference>
<reference evidence="11" key="1">
    <citation type="submission" date="2020-10" db="EMBL/GenBank/DDBJ databases">
        <authorList>
            <person name="Gilroy R."/>
        </authorList>
    </citation>
    <scope>NUCLEOTIDE SEQUENCE</scope>
    <source>
        <strain evidence="11">ChiW17-6978</strain>
    </source>
</reference>
<accession>A0A9D1GQQ0</accession>
<dbReference type="GO" id="GO:0030170">
    <property type="term" value="F:pyridoxal phosphate binding"/>
    <property type="evidence" value="ECO:0007669"/>
    <property type="project" value="InterPro"/>
</dbReference>
<keyword evidence="3" id="KW-0597">Phosphoprotein</keyword>
<dbReference type="AlphaFoldDB" id="A0A9D1GQQ0"/>
<evidence type="ECO:0000313" key="11">
    <source>
        <dbReference type="EMBL" id="HIT50064.1"/>
    </source>
</evidence>
<name>A0A9D1GQQ0_9MOLU</name>
<evidence type="ECO:0000256" key="5">
    <source>
        <dbReference type="ARBA" id="ARBA00022676"/>
    </source>
</evidence>
<dbReference type="FunFam" id="3.40.50.2000:FF:000153">
    <property type="entry name" value="Alpha-1,4 glucan phosphorylase"/>
    <property type="match status" value="1"/>
</dbReference>
<evidence type="ECO:0000313" key="12">
    <source>
        <dbReference type="Proteomes" id="UP000886758"/>
    </source>
</evidence>
<organism evidence="11 12">
    <name type="scientific">Candidatus Pelethenecus faecipullorum</name>
    <dbReference type="NCBI Taxonomy" id="2840900"/>
    <lineage>
        <taxon>Bacteria</taxon>
        <taxon>Bacillati</taxon>
        <taxon>Mycoplasmatota</taxon>
        <taxon>Mollicutes</taxon>
        <taxon>Candidatus Pelethenecus</taxon>
    </lineage>
</organism>
<comment type="catalytic activity">
    <reaction evidence="10">
        <text>[(1-&gt;4)-alpha-D-glucosyl](n) + phosphate = [(1-&gt;4)-alpha-D-glucosyl](n-1) + alpha-D-glucose 1-phosphate</text>
        <dbReference type="Rhea" id="RHEA:41732"/>
        <dbReference type="Rhea" id="RHEA-COMP:9584"/>
        <dbReference type="Rhea" id="RHEA-COMP:9586"/>
        <dbReference type="ChEBI" id="CHEBI:15444"/>
        <dbReference type="ChEBI" id="CHEBI:43474"/>
        <dbReference type="ChEBI" id="CHEBI:58601"/>
        <dbReference type="EC" id="2.4.1.1"/>
    </reaction>
</comment>
<dbReference type="InterPro" id="IPR000811">
    <property type="entry name" value="Glyco_trans_35"/>
</dbReference>
<dbReference type="EMBL" id="DVLF01000107">
    <property type="protein sequence ID" value="HIT50064.1"/>
    <property type="molecule type" value="Genomic_DNA"/>
</dbReference>
<dbReference type="NCBIfam" id="TIGR02093">
    <property type="entry name" value="P_ylase"/>
    <property type="match status" value="1"/>
</dbReference>
<dbReference type="InterPro" id="IPR011833">
    <property type="entry name" value="Glycg_phsphrylas"/>
</dbReference>
<evidence type="ECO:0000256" key="1">
    <source>
        <dbReference type="ARBA" id="ARBA00001933"/>
    </source>
</evidence>
<dbReference type="SUPFAM" id="SSF53756">
    <property type="entry name" value="UDP-Glycosyltransferase/glycogen phosphorylase"/>
    <property type="match status" value="1"/>
</dbReference>
<comment type="similarity">
    <text evidence="2 10">Belongs to the glycogen phosphorylase family.</text>
</comment>
<reference evidence="11" key="2">
    <citation type="journal article" date="2021" name="PeerJ">
        <title>Extensive microbial diversity within the chicken gut microbiome revealed by metagenomics and culture.</title>
        <authorList>
            <person name="Gilroy R."/>
            <person name="Ravi A."/>
            <person name="Getino M."/>
            <person name="Pursley I."/>
            <person name="Horton D.L."/>
            <person name="Alikhan N.F."/>
            <person name="Baker D."/>
            <person name="Gharbi K."/>
            <person name="Hall N."/>
            <person name="Watson M."/>
            <person name="Adriaenssens E.M."/>
            <person name="Foster-Nyarko E."/>
            <person name="Jarju S."/>
            <person name="Secka A."/>
            <person name="Antonio M."/>
            <person name="Oren A."/>
            <person name="Chaudhuri R.R."/>
            <person name="La Ragione R."/>
            <person name="Hildebrand F."/>
            <person name="Pallen M.J."/>
        </authorList>
    </citation>
    <scope>NUCLEOTIDE SEQUENCE</scope>
    <source>
        <strain evidence="11">ChiW17-6978</strain>
    </source>
</reference>
<gene>
    <name evidence="11" type="primary">glgP</name>
    <name evidence="11" type="ORF">IAD46_03455</name>
</gene>